<organism evidence="2 3">
    <name type="scientific">Flaviaesturariibacter flavus</name>
    <dbReference type="NCBI Taxonomy" id="2502780"/>
    <lineage>
        <taxon>Bacteria</taxon>
        <taxon>Pseudomonadati</taxon>
        <taxon>Bacteroidota</taxon>
        <taxon>Chitinophagia</taxon>
        <taxon>Chitinophagales</taxon>
        <taxon>Chitinophagaceae</taxon>
        <taxon>Flaviaestuariibacter</taxon>
    </lineage>
</organism>
<proteinExistence type="predicted"/>
<evidence type="ECO:0000313" key="2">
    <source>
        <dbReference type="EMBL" id="TCJ19187.1"/>
    </source>
</evidence>
<dbReference type="Proteomes" id="UP000295334">
    <property type="component" value="Unassembled WGS sequence"/>
</dbReference>
<dbReference type="OrthoDB" id="158267at2"/>
<protein>
    <submittedName>
        <fullName evidence="2">SGNH/GDSL hydrolase family protein</fullName>
    </submittedName>
</protein>
<feature type="domain" description="SGNH hydrolase-type esterase" evidence="1">
    <location>
        <begin position="9"/>
        <end position="186"/>
    </location>
</feature>
<dbReference type="SUPFAM" id="SSF52266">
    <property type="entry name" value="SGNH hydrolase"/>
    <property type="match status" value="1"/>
</dbReference>
<keyword evidence="2" id="KW-0378">Hydrolase</keyword>
<dbReference type="Gene3D" id="3.40.50.1110">
    <property type="entry name" value="SGNH hydrolase"/>
    <property type="match status" value="1"/>
</dbReference>
<dbReference type="GO" id="GO:0016788">
    <property type="term" value="F:hydrolase activity, acting on ester bonds"/>
    <property type="evidence" value="ECO:0007669"/>
    <property type="project" value="UniProtKB-ARBA"/>
</dbReference>
<dbReference type="RefSeq" id="WP_131446266.1">
    <property type="nucleotide sequence ID" value="NZ_SJZI01000002.1"/>
</dbReference>
<dbReference type="Pfam" id="PF13472">
    <property type="entry name" value="Lipase_GDSL_2"/>
    <property type="match status" value="1"/>
</dbReference>
<name>A0A4R1BPD8_9BACT</name>
<reference evidence="2 3" key="1">
    <citation type="submission" date="2019-03" db="EMBL/GenBank/DDBJ databases">
        <authorList>
            <person name="Kim M.K.M."/>
        </authorList>
    </citation>
    <scope>NUCLEOTIDE SEQUENCE [LARGE SCALE GENOMIC DNA]</scope>
    <source>
        <strain evidence="2 3">17J68-12</strain>
    </source>
</reference>
<comment type="caution">
    <text evidence="2">The sequence shown here is derived from an EMBL/GenBank/DDBJ whole genome shotgun (WGS) entry which is preliminary data.</text>
</comment>
<dbReference type="EMBL" id="SJZI01000002">
    <property type="protein sequence ID" value="TCJ19187.1"/>
    <property type="molecule type" value="Genomic_DNA"/>
</dbReference>
<sequence>MEKLYTYLALGDSYTIGEAVPLPASFPYQAVQALRREKVHLAPPEVIAKTGWTTDELTSALEGYTFLKSYDFVSLLIGVNNQYRGRTVEAYTPECAALLERAVALAHGKAQHVFVLSIPDYGVSPFAKEKGLDPEKIAAEVDQFNAAARALAAQYGTHYIDITEGSREAAFDPSLLAVDGLHPSEKEYVRWAAKLALAMRLEMNP</sequence>
<dbReference type="AlphaFoldDB" id="A0A4R1BPD8"/>
<keyword evidence="3" id="KW-1185">Reference proteome</keyword>
<dbReference type="InterPro" id="IPR036514">
    <property type="entry name" value="SGNH_hydro_sf"/>
</dbReference>
<dbReference type="InterPro" id="IPR013830">
    <property type="entry name" value="SGNH_hydro"/>
</dbReference>
<dbReference type="CDD" id="cd01832">
    <property type="entry name" value="SGNH_hydrolase_like_1"/>
    <property type="match status" value="1"/>
</dbReference>
<accession>A0A4R1BPD8</accession>
<evidence type="ECO:0000313" key="3">
    <source>
        <dbReference type="Proteomes" id="UP000295334"/>
    </source>
</evidence>
<evidence type="ECO:0000259" key="1">
    <source>
        <dbReference type="Pfam" id="PF13472"/>
    </source>
</evidence>
<gene>
    <name evidence="2" type="ORF">EPD60_01865</name>
</gene>